<evidence type="ECO:0000256" key="1">
    <source>
        <dbReference type="ARBA" id="ARBA00009437"/>
    </source>
</evidence>
<keyword evidence="7" id="KW-1185">Reference proteome</keyword>
<comment type="similarity">
    <text evidence="1">Belongs to the LysR transcriptional regulatory family.</text>
</comment>
<name>A0A378RPR2_MYROD</name>
<proteinExistence type="inferred from homology"/>
<dbReference type="InterPro" id="IPR000847">
    <property type="entry name" value="LysR_HTH_N"/>
</dbReference>
<dbReference type="InterPro" id="IPR036390">
    <property type="entry name" value="WH_DNA-bd_sf"/>
</dbReference>
<dbReference type="RefSeq" id="WP_115091012.1">
    <property type="nucleotide sequence ID" value="NZ_CP068107.1"/>
</dbReference>
<dbReference type="InterPro" id="IPR050950">
    <property type="entry name" value="HTH-type_LysR_regulators"/>
</dbReference>
<dbReference type="Pfam" id="PF03466">
    <property type="entry name" value="LysR_substrate"/>
    <property type="match status" value="1"/>
</dbReference>
<dbReference type="EMBL" id="UGQL01000001">
    <property type="protein sequence ID" value="STZ28147.1"/>
    <property type="molecule type" value="Genomic_DNA"/>
</dbReference>
<dbReference type="Pfam" id="PF00126">
    <property type="entry name" value="HTH_1"/>
    <property type="match status" value="1"/>
</dbReference>
<reference evidence="6 7" key="1">
    <citation type="submission" date="2018-06" db="EMBL/GenBank/DDBJ databases">
        <authorList>
            <consortium name="Pathogen Informatics"/>
            <person name="Doyle S."/>
        </authorList>
    </citation>
    <scope>NUCLEOTIDE SEQUENCE [LARGE SCALE GENOMIC DNA]</scope>
    <source>
        <strain evidence="6 7">NCTC11179</strain>
    </source>
</reference>
<dbReference type="FunFam" id="1.10.10.10:FF:000001">
    <property type="entry name" value="LysR family transcriptional regulator"/>
    <property type="match status" value="1"/>
</dbReference>
<dbReference type="GO" id="GO:0003677">
    <property type="term" value="F:DNA binding"/>
    <property type="evidence" value="ECO:0007669"/>
    <property type="project" value="UniProtKB-KW"/>
</dbReference>
<evidence type="ECO:0000256" key="2">
    <source>
        <dbReference type="ARBA" id="ARBA00023015"/>
    </source>
</evidence>
<feature type="domain" description="HTH lysR-type" evidence="5">
    <location>
        <begin position="1"/>
        <end position="58"/>
    </location>
</feature>
<keyword evidence="3" id="KW-0238">DNA-binding</keyword>
<evidence type="ECO:0000313" key="7">
    <source>
        <dbReference type="Proteomes" id="UP000255024"/>
    </source>
</evidence>
<dbReference type="AlphaFoldDB" id="A0A378RPR2"/>
<dbReference type="Gene3D" id="1.10.10.10">
    <property type="entry name" value="Winged helix-like DNA-binding domain superfamily/Winged helix DNA-binding domain"/>
    <property type="match status" value="1"/>
</dbReference>
<keyword evidence="2" id="KW-0805">Transcription regulation</keyword>
<dbReference type="InterPro" id="IPR005119">
    <property type="entry name" value="LysR_subst-bd"/>
</dbReference>
<dbReference type="PANTHER" id="PTHR30419">
    <property type="entry name" value="HTH-TYPE TRANSCRIPTIONAL REGULATOR YBHD"/>
    <property type="match status" value="1"/>
</dbReference>
<dbReference type="SUPFAM" id="SSF53850">
    <property type="entry name" value="Periplasmic binding protein-like II"/>
    <property type="match status" value="1"/>
</dbReference>
<dbReference type="Gene3D" id="3.40.190.290">
    <property type="match status" value="1"/>
</dbReference>
<evidence type="ECO:0000313" key="6">
    <source>
        <dbReference type="EMBL" id="STZ28147.1"/>
    </source>
</evidence>
<dbReference type="CDD" id="cd05466">
    <property type="entry name" value="PBP2_LTTR_substrate"/>
    <property type="match status" value="1"/>
</dbReference>
<gene>
    <name evidence="6" type="primary">cynR</name>
    <name evidence="6" type="ORF">NCTC11179_01688</name>
</gene>
<dbReference type="GO" id="GO:0005829">
    <property type="term" value="C:cytosol"/>
    <property type="evidence" value="ECO:0007669"/>
    <property type="project" value="TreeGrafter"/>
</dbReference>
<keyword evidence="4" id="KW-0804">Transcription</keyword>
<evidence type="ECO:0000259" key="5">
    <source>
        <dbReference type="PROSITE" id="PS50931"/>
    </source>
</evidence>
<evidence type="ECO:0000256" key="4">
    <source>
        <dbReference type="ARBA" id="ARBA00023163"/>
    </source>
</evidence>
<dbReference type="PANTHER" id="PTHR30419:SF8">
    <property type="entry name" value="NITROGEN ASSIMILATION TRANSCRIPTIONAL ACTIVATOR-RELATED"/>
    <property type="match status" value="1"/>
</dbReference>
<accession>A0A378RPR2</accession>
<evidence type="ECO:0000256" key="3">
    <source>
        <dbReference type="ARBA" id="ARBA00023125"/>
    </source>
</evidence>
<dbReference type="PROSITE" id="PS50931">
    <property type="entry name" value="HTH_LYSR"/>
    <property type="match status" value="1"/>
</dbReference>
<protein>
    <submittedName>
        <fullName evidence="6">Cyn operon transcriptional activator</fullName>
    </submittedName>
</protein>
<dbReference type="InterPro" id="IPR036388">
    <property type="entry name" value="WH-like_DNA-bd_sf"/>
</dbReference>
<dbReference type="Proteomes" id="UP000255024">
    <property type="component" value="Unassembled WGS sequence"/>
</dbReference>
<dbReference type="SUPFAM" id="SSF46785">
    <property type="entry name" value="Winged helix' DNA-binding domain"/>
    <property type="match status" value="1"/>
</dbReference>
<organism evidence="6 7">
    <name type="scientific">Myroides odoratus</name>
    <name type="common">Flavobacterium odoratum</name>
    <dbReference type="NCBI Taxonomy" id="256"/>
    <lineage>
        <taxon>Bacteria</taxon>
        <taxon>Pseudomonadati</taxon>
        <taxon>Bacteroidota</taxon>
        <taxon>Flavobacteriia</taxon>
        <taxon>Flavobacteriales</taxon>
        <taxon>Flavobacteriaceae</taxon>
        <taxon>Myroides</taxon>
    </lineage>
</organism>
<sequence length="297" mass="33530">MELRQLKYFLKAKELLNFTEAAKELYITQSTLSQQIKQLEDELGIPLFDRIGKRVSITEAGELFATYAEKSIQASNDGKLILDDLKQVNTGTLSIGLAWGLKSIVINAFKNFIAQFPKIKLQVTFGTTTELIDALLKQEIDFALTFYEGKHSDELVHEPIMSSDMAVIVAATSPLATKESIDLKEVEQLTLALPVKGFSTRDFLDRQFEKYKIHPNVTVEVNYTATIVDLVRTGAFQTILTLATVHGEKDLCAIPIRGKNMRREAVTLRLKDSYQKKAAIYFIDLLKAEDKEEYNQL</sequence>
<dbReference type="PRINTS" id="PR00039">
    <property type="entry name" value="HTHLYSR"/>
</dbReference>
<dbReference type="GO" id="GO:0003700">
    <property type="term" value="F:DNA-binding transcription factor activity"/>
    <property type="evidence" value="ECO:0007669"/>
    <property type="project" value="InterPro"/>
</dbReference>